<feature type="region of interest" description="Disordered" evidence="2">
    <location>
        <begin position="1"/>
        <end position="75"/>
    </location>
</feature>
<gene>
    <name evidence="3" type="ORF">LUZ62_015791</name>
</gene>
<proteinExistence type="inferred from homology"/>
<sequence length="380" mass="42845">MAKFLGGLEGAMEEAKESTPSISMPSTKCGSPKKGFPLSCFNNRIPSLAEEKREEAPSEQPQRQQQSGNETISSDALSQADHDSLLIKIYKRVGQILSQYTSGELPRACKFIAESHPELWEKILSLTEPQNWSDNALHAVTKIFSSTMRPERLEIFYKKVLLPRIRGEIRKNGRLHFALYQFLKESLSEKTFFKGILLPLCESGTCSVHEAVIIGGLMQEASIPCGHSSAALRNLSRIDYCGAVSYFIKLLLEESDGLHCLAFDAVLDHFISFTEKETTMPVIWHQSLLSFVQRYKCEMQRKGKDDIERLMQHQKHYLVTPEIERELKNSRHCDEIEGDVYQRWLIGPPARPMPIEFTTLPIAAAGQAGLGLLSSQAMWA</sequence>
<reference evidence="3" key="1">
    <citation type="submission" date="2022-08" db="EMBL/GenBank/DDBJ databases">
        <authorList>
            <person name="Marques A."/>
        </authorList>
    </citation>
    <scope>NUCLEOTIDE SEQUENCE</scope>
    <source>
        <strain evidence="3">RhyPub2mFocal</strain>
        <tissue evidence="3">Leaves</tissue>
    </source>
</reference>
<keyword evidence="4" id="KW-1185">Reference proteome</keyword>
<dbReference type="EMBL" id="JAMFTS010000001">
    <property type="protein sequence ID" value="KAJ4803225.1"/>
    <property type="molecule type" value="Genomic_DNA"/>
</dbReference>
<protein>
    <submittedName>
        <fullName evidence="3">Bystin</fullName>
    </submittedName>
</protein>
<dbReference type="Proteomes" id="UP001140206">
    <property type="component" value="Chromosome 1"/>
</dbReference>
<comment type="similarity">
    <text evidence="1">Belongs to the bystin family.</text>
</comment>
<name>A0AAV8GC10_9POAL</name>
<dbReference type="GO" id="GO:0005737">
    <property type="term" value="C:cytoplasm"/>
    <property type="evidence" value="ECO:0007669"/>
    <property type="project" value="TreeGrafter"/>
</dbReference>
<dbReference type="PANTHER" id="PTHR12821:SF0">
    <property type="entry name" value="BYSTIN"/>
    <property type="match status" value="1"/>
</dbReference>
<evidence type="ECO:0000256" key="1">
    <source>
        <dbReference type="ARBA" id="ARBA00007114"/>
    </source>
</evidence>
<feature type="compositionally biased region" description="Polar residues" evidence="2">
    <location>
        <begin position="18"/>
        <end position="29"/>
    </location>
</feature>
<dbReference type="Pfam" id="PF05291">
    <property type="entry name" value="Bystin"/>
    <property type="match status" value="1"/>
</dbReference>
<organism evidence="3 4">
    <name type="scientific">Rhynchospora pubera</name>
    <dbReference type="NCBI Taxonomy" id="906938"/>
    <lineage>
        <taxon>Eukaryota</taxon>
        <taxon>Viridiplantae</taxon>
        <taxon>Streptophyta</taxon>
        <taxon>Embryophyta</taxon>
        <taxon>Tracheophyta</taxon>
        <taxon>Spermatophyta</taxon>
        <taxon>Magnoliopsida</taxon>
        <taxon>Liliopsida</taxon>
        <taxon>Poales</taxon>
        <taxon>Cyperaceae</taxon>
        <taxon>Cyperoideae</taxon>
        <taxon>Rhynchosporeae</taxon>
        <taxon>Rhynchospora</taxon>
    </lineage>
</organism>
<feature type="compositionally biased region" description="Polar residues" evidence="2">
    <location>
        <begin position="59"/>
        <end position="75"/>
    </location>
</feature>
<accession>A0AAV8GC10</accession>
<dbReference type="GO" id="GO:0006364">
    <property type="term" value="P:rRNA processing"/>
    <property type="evidence" value="ECO:0007669"/>
    <property type="project" value="TreeGrafter"/>
</dbReference>
<dbReference type="GO" id="GO:0030515">
    <property type="term" value="F:snoRNA binding"/>
    <property type="evidence" value="ECO:0007669"/>
    <property type="project" value="TreeGrafter"/>
</dbReference>
<dbReference type="InterPro" id="IPR007955">
    <property type="entry name" value="Bystin"/>
</dbReference>
<dbReference type="PANTHER" id="PTHR12821">
    <property type="entry name" value="BYSTIN"/>
    <property type="match status" value="1"/>
</dbReference>
<evidence type="ECO:0000313" key="3">
    <source>
        <dbReference type="EMBL" id="KAJ4803225.1"/>
    </source>
</evidence>
<dbReference type="AlphaFoldDB" id="A0AAV8GC10"/>
<comment type="caution">
    <text evidence="3">The sequence shown here is derived from an EMBL/GenBank/DDBJ whole genome shotgun (WGS) entry which is preliminary data.</text>
</comment>
<dbReference type="GO" id="GO:0030688">
    <property type="term" value="C:preribosome, small subunit precursor"/>
    <property type="evidence" value="ECO:0007669"/>
    <property type="project" value="TreeGrafter"/>
</dbReference>
<evidence type="ECO:0000256" key="2">
    <source>
        <dbReference type="SAM" id="MobiDB-lite"/>
    </source>
</evidence>
<evidence type="ECO:0000313" key="4">
    <source>
        <dbReference type="Proteomes" id="UP001140206"/>
    </source>
</evidence>
<dbReference type="GO" id="GO:0005730">
    <property type="term" value="C:nucleolus"/>
    <property type="evidence" value="ECO:0007669"/>
    <property type="project" value="TreeGrafter"/>
</dbReference>